<evidence type="ECO:0000256" key="1">
    <source>
        <dbReference type="SAM" id="MobiDB-lite"/>
    </source>
</evidence>
<keyword evidence="3" id="KW-1185">Reference proteome</keyword>
<accession>A0A8H7D1U8</accession>
<dbReference type="EMBL" id="JACAZI010000006">
    <property type="protein sequence ID" value="KAF7358405.1"/>
    <property type="molecule type" value="Genomic_DNA"/>
</dbReference>
<evidence type="ECO:0000313" key="2">
    <source>
        <dbReference type="EMBL" id="KAF7358405.1"/>
    </source>
</evidence>
<evidence type="ECO:0000313" key="3">
    <source>
        <dbReference type="Proteomes" id="UP000620124"/>
    </source>
</evidence>
<gene>
    <name evidence="2" type="ORF">MVEN_00890700</name>
</gene>
<protein>
    <submittedName>
        <fullName evidence="2">Uncharacterized protein</fullName>
    </submittedName>
</protein>
<sequence>MGKEETGKAVATTAAYTPELLHALANSSTEAEFDVISGEDAVRFTGRFVREQATDGTTVPPALSASLPSRHAPSATMHAPSHTSHRSPTDRDLKHEDKHLPPARCVRPPAERVWA</sequence>
<feature type="region of interest" description="Disordered" evidence="1">
    <location>
        <begin position="52"/>
        <end position="115"/>
    </location>
</feature>
<reference evidence="2" key="1">
    <citation type="submission" date="2020-05" db="EMBL/GenBank/DDBJ databases">
        <title>Mycena genomes resolve the evolution of fungal bioluminescence.</title>
        <authorList>
            <person name="Tsai I.J."/>
        </authorList>
    </citation>
    <scope>NUCLEOTIDE SEQUENCE</scope>
    <source>
        <strain evidence="2">CCC161011</strain>
    </source>
</reference>
<proteinExistence type="predicted"/>
<organism evidence="2 3">
    <name type="scientific">Mycena venus</name>
    <dbReference type="NCBI Taxonomy" id="2733690"/>
    <lineage>
        <taxon>Eukaryota</taxon>
        <taxon>Fungi</taxon>
        <taxon>Dikarya</taxon>
        <taxon>Basidiomycota</taxon>
        <taxon>Agaricomycotina</taxon>
        <taxon>Agaricomycetes</taxon>
        <taxon>Agaricomycetidae</taxon>
        <taxon>Agaricales</taxon>
        <taxon>Marasmiineae</taxon>
        <taxon>Mycenaceae</taxon>
        <taxon>Mycena</taxon>
    </lineage>
</organism>
<comment type="caution">
    <text evidence="2">The sequence shown here is derived from an EMBL/GenBank/DDBJ whole genome shotgun (WGS) entry which is preliminary data.</text>
</comment>
<dbReference type="AlphaFoldDB" id="A0A8H7D1U8"/>
<feature type="compositionally biased region" description="Basic and acidic residues" evidence="1">
    <location>
        <begin position="87"/>
        <end position="100"/>
    </location>
</feature>
<name>A0A8H7D1U8_9AGAR</name>
<dbReference type="Proteomes" id="UP000620124">
    <property type="component" value="Unassembled WGS sequence"/>
</dbReference>
<dbReference type="OrthoDB" id="3048996at2759"/>